<organism evidence="1 2">
    <name type="scientific">Meganyctiphanes norvegica</name>
    <name type="common">Northern krill</name>
    <name type="synonym">Thysanopoda norvegica</name>
    <dbReference type="NCBI Taxonomy" id="48144"/>
    <lineage>
        <taxon>Eukaryota</taxon>
        <taxon>Metazoa</taxon>
        <taxon>Ecdysozoa</taxon>
        <taxon>Arthropoda</taxon>
        <taxon>Crustacea</taxon>
        <taxon>Multicrustacea</taxon>
        <taxon>Malacostraca</taxon>
        <taxon>Eumalacostraca</taxon>
        <taxon>Eucarida</taxon>
        <taxon>Euphausiacea</taxon>
        <taxon>Euphausiidae</taxon>
        <taxon>Meganyctiphanes</taxon>
    </lineage>
</organism>
<dbReference type="Proteomes" id="UP001497623">
    <property type="component" value="Unassembled WGS sequence"/>
</dbReference>
<protein>
    <submittedName>
        <fullName evidence="1">Uncharacterized protein</fullName>
    </submittedName>
</protein>
<keyword evidence="2" id="KW-1185">Reference proteome</keyword>
<reference evidence="1 2" key="1">
    <citation type="submission" date="2024-05" db="EMBL/GenBank/DDBJ databases">
        <authorList>
            <person name="Wallberg A."/>
        </authorList>
    </citation>
    <scope>NUCLEOTIDE SEQUENCE [LARGE SCALE GENOMIC DNA]</scope>
</reference>
<evidence type="ECO:0000313" key="2">
    <source>
        <dbReference type="Proteomes" id="UP001497623"/>
    </source>
</evidence>
<name>A0AAV2R5V9_MEGNR</name>
<evidence type="ECO:0000313" key="1">
    <source>
        <dbReference type="EMBL" id="CAL4116366.1"/>
    </source>
</evidence>
<accession>A0AAV2R5V9</accession>
<dbReference type="EMBL" id="CAXKWB010016515">
    <property type="protein sequence ID" value="CAL4116366.1"/>
    <property type="molecule type" value="Genomic_DNA"/>
</dbReference>
<proteinExistence type="predicted"/>
<dbReference type="AlphaFoldDB" id="A0AAV2R5V9"/>
<feature type="non-terminal residue" evidence="1">
    <location>
        <position position="292"/>
    </location>
</feature>
<sequence>MSDTLEDRLYSNYEKAINEGRHVMVRVCTILLKGIPVSERFIGLSNGEKKKLGYNIDQIRYIESGLMLNDMDISLLLLNIRAFGELGPGPLHDLLKQFKGIRNDFVHEKQLMSLNRENLITKLSELKALFTSIIEELKSYCDPDIIPLLDHDISQIGVRLLSLEKTLDYHILEQTADLVKRTESLTEASATAESQLIQFSQATSTLDETVYKFNELMKAKDSKLGMHKLEDEDSLFIDSVKEGNIKMLTLLSKNTVKLDIEYIQLAHDIALNQGNHAITRLTQFALDKKKMV</sequence>
<gene>
    <name evidence="1" type="ORF">MNOR_LOCUS20962</name>
</gene>
<comment type="caution">
    <text evidence="1">The sequence shown here is derived from an EMBL/GenBank/DDBJ whole genome shotgun (WGS) entry which is preliminary data.</text>
</comment>